<proteinExistence type="predicted"/>
<dbReference type="AlphaFoldDB" id="A0A0A8ZB86"/>
<protein>
    <submittedName>
        <fullName evidence="1">Uncharacterized protein</fullName>
    </submittedName>
</protein>
<organism evidence="1">
    <name type="scientific">Arundo donax</name>
    <name type="common">Giant reed</name>
    <name type="synonym">Donax arundinaceus</name>
    <dbReference type="NCBI Taxonomy" id="35708"/>
    <lineage>
        <taxon>Eukaryota</taxon>
        <taxon>Viridiplantae</taxon>
        <taxon>Streptophyta</taxon>
        <taxon>Embryophyta</taxon>
        <taxon>Tracheophyta</taxon>
        <taxon>Spermatophyta</taxon>
        <taxon>Magnoliopsida</taxon>
        <taxon>Liliopsida</taxon>
        <taxon>Poales</taxon>
        <taxon>Poaceae</taxon>
        <taxon>PACMAD clade</taxon>
        <taxon>Arundinoideae</taxon>
        <taxon>Arundineae</taxon>
        <taxon>Arundo</taxon>
    </lineage>
</organism>
<evidence type="ECO:0000313" key="1">
    <source>
        <dbReference type="EMBL" id="JAD34010.1"/>
    </source>
</evidence>
<sequence length="84" mass="8965">MPAAPRLLRYLTIAGSINYGLPSWIGSLTYLVQFNMSWENLLGISYTTVCVSAPASRPPASSICATTTVSWLHALGTSFQGSPT</sequence>
<reference evidence="1" key="2">
    <citation type="journal article" date="2015" name="Data Brief">
        <title>Shoot transcriptome of the giant reed, Arundo donax.</title>
        <authorList>
            <person name="Barrero R.A."/>
            <person name="Guerrero F.D."/>
            <person name="Moolhuijzen P."/>
            <person name="Goolsby J.A."/>
            <person name="Tidwell J."/>
            <person name="Bellgard S.E."/>
            <person name="Bellgard M.I."/>
        </authorList>
    </citation>
    <scope>NUCLEOTIDE SEQUENCE</scope>
    <source>
        <tissue evidence="1">Shoot tissue taken approximately 20 cm above the soil surface</tissue>
    </source>
</reference>
<accession>A0A0A8ZB86</accession>
<reference evidence="1" key="1">
    <citation type="submission" date="2014-09" db="EMBL/GenBank/DDBJ databases">
        <authorList>
            <person name="Magalhaes I.L.F."/>
            <person name="Oliveira U."/>
            <person name="Santos F.R."/>
            <person name="Vidigal T.H.D.A."/>
            <person name="Brescovit A.D."/>
            <person name="Santos A.J."/>
        </authorList>
    </citation>
    <scope>NUCLEOTIDE SEQUENCE</scope>
    <source>
        <tissue evidence="1">Shoot tissue taken approximately 20 cm above the soil surface</tissue>
    </source>
</reference>
<dbReference type="EMBL" id="GBRH01263885">
    <property type="protein sequence ID" value="JAD34010.1"/>
    <property type="molecule type" value="Transcribed_RNA"/>
</dbReference>
<name>A0A0A8ZB86_ARUDO</name>